<reference evidence="2" key="1">
    <citation type="journal article" date="2023" name="Plant J.">
        <title>Genome sequences and population genomics provide insights into the demographic history, inbreeding, and mutation load of two 'living fossil' tree species of Dipteronia.</title>
        <authorList>
            <person name="Feng Y."/>
            <person name="Comes H.P."/>
            <person name="Chen J."/>
            <person name="Zhu S."/>
            <person name="Lu R."/>
            <person name="Zhang X."/>
            <person name="Li P."/>
            <person name="Qiu J."/>
            <person name="Olsen K.M."/>
            <person name="Qiu Y."/>
        </authorList>
    </citation>
    <scope>NUCLEOTIDE SEQUENCE</scope>
    <source>
        <strain evidence="2">KIB01</strain>
    </source>
</reference>
<comment type="caution">
    <text evidence="2">The sequence shown here is derived from an EMBL/GenBank/DDBJ whole genome shotgun (WGS) entry which is preliminary data.</text>
</comment>
<evidence type="ECO:0000313" key="2">
    <source>
        <dbReference type="EMBL" id="KAK2637497.1"/>
    </source>
</evidence>
<organism evidence="2 3">
    <name type="scientific">Dipteronia dyeriana</name>
    <dbReference type="NCBI Taxonomy" id="168575"/>
    <lineage>
        <taxon>Eukaryota</taxon>
        <taxon>Viridiplantae</taxon>
        <taxon>Streptophyta</taxon>
        <taxon>Embryophyta</taxon>
        <taxon>Tracheophyta</taxon>
        <taxon>Spermatophyta</taxon>
        <taxon>Magnoliopsida</taxon>
        <taxon>eudicotyledons</taxon>
        <taxon>Gunneridae</taxon>
        <taxon>Pentapetalae</taxon>
        <taxon>rosids</taxon>
        <taxon>malvids</taxon>
        <taxon>Sapindales</taxon>
        <taxon>Sapindaceae</taxon>
        <taxon>Hippocastanoideae</taxon>
        <taxon>Acereae</taxon>
        <taxon>Dipteronia</taxon>
    </lineage>
</organism>
<proteinExistence type="predicted"/>
<dbReference type="EMBL" id="JANJYI010000009">
    <property type="protein sequence ID" value="KAK2637497.1"/>
    <property type="molecule type" value="Genomic_DNA"/>
</dbReference>
<dbReference type="InterPro" id="IPR027417">
    <property type="entry name" value="P-loop_NTPase"/>
</dbReference>
<accession>A0AAD9TKK9</accession>
<protein>
    <recommendedName>
        <fullName evidence="1">Helicase C-terminal domain-containing protein</fullName>
    </recommendedName>
</protein>
<dbReference type="Pfam" id="PF00271">
    <property type="entry name" value="Helicase_C"/>
    <property type="match status" value="1"/>
</dbReference>
<dbReference type="Proteomes" id="UP001280121">
    <property type="component" value="Unassembled WGS sequence"/>
</dbReference>
<gene>
    <name evidence="2" type="ORF">Ddye_032289</name>
</gene>
<sequence>MYSATISLEVEKMTSSMVLVIVATGVLGRGIDLLGVRQVIVFDLPNSIKEYVYQISRASRLGEYTDYTCE</sequence>
<dbReference type="AlphaFoldDB" id="A0AAD9TKK9"/>
<evidence type="ECO:0000259" key="1">
    <source>
        <dbReference type="PROSITE" id="PS51194"/>
    </source>
</evidence>
<dbReference type="SUPFAM" id="SSF52540">
    <property type="entry name" value="P-loop containing nucleoside triphosphate hydrolases"/>
    <property type="match status" value="1"/>
</dbReference>
<dbReference type="InterPro" id="IPR001650">
    <property type="entry name" value="Helicase_C-like"/>
</dbReference>
<dbReference type="Gene3D" id="3.40.50.300">
    <property type="entry name" value="P-loop containing nucleotide triphosphate hydrolases"/>
    <property type="match status" value="1"/>
</dbReference>
<name>A0AAD9TKK9_9ROSI</name>
<keyword evidence="3" id="KW-1185">Reference proteome</keyword>
<evidence type="ECO:0000313" key="3">
    <source>
        <dbReference type="Proteomes" id="UP001280121"/>
    </source>
</evidence>
<feature type="domain" description="Helicase C-terminal" evidence="1">
    <location>
        <begin position="1"/>
        <end position="70"/>
    </location>
</feature>
<dbReference type="PROSITE" id="PS51194">
    <property type="entry name" value="HELICASE_CTER"/>
    <property type="match status" value="1"/>
</dbReference>